<evidence type="ECO:0000313" key="8">
    <source>
        <dbReference type="Proteomes" id="UP000319663"/>
    </source>
</evidence>
<feature type="domain" description="Prolyl 4-hydroxylase alpha subunit" evidence="6">
    <location>
        <begin position="37"/>
        <end position="273"/>
    </location>
</feature>
<name>A0A507QJX6_MONPU</name>
<keyword evidence="8" id="KW-1185">Reference proteome</keyword>
<dbReference type="GO" id="GO:0005506">
    <property type="term" value="F:iron ion binding"/>
    <property type="evidence" value="ECO:0007669"/>
    <property type="project" value="InterPro"/>
</dbReference>
<evidence type="ECO:0000256" key="2">
    <source>
        <dbReference type="ARBA" id="ARBA00022723"/>
    </source>
</evidence>
<accession>A0A507QJX6</accession>
<comment type="cofactor">
    <cofactor evidence="1">
        <name>L-ascorbate</name>
        <dbReference type="ChEBI" id="CHEBI:38290"/>
    </cofactor>
</comment>
<dbReference type="SMART" id="SM00702">
    <property type="entry name" value="P4Hc"/>
    <property type="match status" value="1"/>
</dbReference>
<dbReference type="PANTHER" id="PTHR10869:SF241">
    <property type="entry name" value="FE2OG DIOXYGENASE DOMAIN-CONTAINING PROTEIN"/>
    <property type="match status" value="1"/>
</dbReference>
<dbReference type="GO" id="GO:0031418">
    <property type="term" value="F:L-ascorbic acid binding"/>
    <property type="evidence" value="ECO:0007669"/>
    <property type="project" value="InterPro"/>
</dbReference>
<proteinExistence type="predicted"/>
<reference evidence="7 8" key="1">
    <citation type="submission" date="2019-06" db="EMBL/GenBank/DDBJ databases">
        <title>Wine fermentation using esterase from Monascus purpureus.</title>
        <authorList>
            <person name="Geng C."/>
            <person name="Zhang Y."/>
        </authorList>
    </citation>
    <scope>NUCLEOTIDE SEQUENCE [LARGE SCALE GENOMIC DNA]</scope>
    <source>
        <strain evidence="7">HQ1</strain>
    </source>
</reference>
<dbReference type="GO" id="GO:0004656">
    <property type="term" value="F:procollagen-proline 4-dioxygenase activity"/>
    <property type="evidence" value="ECO:0007669"/>
    <property type="project" value="TreeGrafter"/>
</dbReference>
<dbReference type="InterPro" id="IPR045054">
    <property type="entry name" value="P4HA-like"/>
</dbReference>
<evidence type="ECO:0000256" key="1">
    <source>
        <dbReference type="ARBA" id="ARBA00001961"/>
    </source>
</evidence>
<dbReference type="STRING" id="5098.A0A507QJX6"/>
<keyword evidence="3" id="KW-0223">Dioxygenase</keyword>
<evidence type="ECO:0000256" key="3">
    <source>
        <dbReference type="ARBA" id="ARBA00022964"/>
    </source>
</evidence>
<evidence type="ECO:0000259" key="6">
    <source>
        <dbReference type="SMART" id="SM00702"/>
    </source>
</evidence>
<dbReference type="AlphaFoldDB" id="A0A507QJX6"/>
<evidence type="ECO:0000313" key="7">
    <source>
        <dbReference type="EMBL" id="TQB67921.1"/>
    </source>
</evidence>
<evidence type="ECO:0000256" key="4">
    <source>
        <dbReference type="ARBA" id="ARBA00023002"/>
    </source>
</evidence>
<sequence length="297" mass="33523">MASIAIPDGFLPPDMPENACSRIIDFATTPLPQYKGLFAAVIDNFLTESECNELIRLAEASTLSGDSTPTWERAMINIGGGMQALSIDTRNCGRIIFDTPVIAQRILDRLTPFLRDNDIETIENRTRLTGLAKRRFGYRLSRLNERLRFLKYEGGEFFRCHCDGFYETPDKEEISFLTVHIYLNGEGEQDLDELNREKIKMAQEGITSAVNQDAQDKLLGGATSFTPPFDENGPAVRIFPKMGSVLVFQQFDLCHSGDPVFRGVKYTLRSDVMYRKYPLQPAVAESKLPRPGFRLFS</sequence>
<protein>
    <recommendedName>
        <fullName evidence="6">Prolyl 4-hydroxylase alpha subunit domain-containing protein</fullName>
    </recommendedName>
</protein>
<dbReference type="EMBL" id="VIFY01000281">
    <property type="protein sequence ID" value="TQB67921.1"/>
    <property type="molecule type" value="Genomic_DNA"/>
</dbReference>
<organism evidence="7 8">
    <name type="scientific">Monascus purpureus</name>
    <name type="common">Red mold</name>
    <name type="synonym">Monascus anka</name>
    <dbReference type="NCBI Taxonomy" id="5098"/>
    <lineage>
        <taxon>Eukaryota</taxon>
        <taxon>Fungi</taxon>
        <taxon>Dikarya</taxon>
        <taxon>Ascomycota</taxon>
        <taxon>Pezizomycotina</taxon>
        <taxon>Eurotiomycetes</taxon>
        <taxon>Eurotiomycetidae</taxon>
        <taxon>Eurotiales</taxon>
        <taxon>Aspergillaceae</taxon>
        <taxon>Monascus</taxon>
    </lineage>
</organism>
<dbReference type="InterPro" id="IPR006620">
    <property type="entry name" value="Pro_4_hyd_alph"/>
</dbReference>
<dbReference type="GO" id="GO:0005783">
    <property type="term" value="C:endoplasmic reticulum"/>
    <property type="evidence" value="ECO:0007669"/>
    <property type="project" value="TreeGrafter"/>
</dbReference>
<dbReference type="FunFam" id="2.60.120.620:FF:000045">
    <property type="entry name" value="Uncharacterized protein"/>
    <property type="match status" value="1"/>
</dbReference>
<dbReference type="PANTHER" id="PTHR10869">
    <property type="entry name" value="PROLYL 4-HYDROXYLASE ALPHA SUBUNIT"/>
    <property type="match status" value="1"/>
</dbReference>
<keyword evidence="4" id="KW-0560">Oxidoreductase</keyword>
<dbReference type="OrthoDB" id="69177at2759"/>
<comment type="caution">
    <text evidence="7">The sequence shown here is derived from an EMBL/GenBank/DDBJ whole genome shotgun (WGS) entry which is preliminary data.</text>
</comment>
<evidence type="ECO:0000256" key="5">
    <source>
        <dbReference type="ARBA" id="ARBA00023004"/>
    </source>
</evidence>
<gene>
    <name evidence="7" type="ORF">MPDQ_004384</name>
</gene>
<keyword evidence="5" id="KW-0408">Iron</keyword>
<dbReference type="Gene3D" id="2.60.120.620">
    <property type="entry name" value="q2cbj1_9rhob like domain"/>
    <property type="match status" value="1"/>
</dbReference>
<keyword evidence="2" id="KW-0479">Metal-binding</keyword>
<dbReference type="Proteomes" id="UP000319663">
    <property type="component" value="Unassembled WGS sequence"/>
</dbReference>